<reference evidence="1" key="1">
    <citation type="submission" date="2018-05" db="EMBL/GenBank/DDBJ databases">
        <authorList>
            <person name="Lanie J.A."/>
            <person name="Ng W.-L."/>
            <person name="Kazmierczak K.M."/>
            <person name="Andrzejewski T.M."/>
            <person name="Davidsen T.M."/>
            <person name="Wayne K.J."/>
            <person name="Tettelin H."/>
            <person name="Glass J.I."/>
            <person name="Rusch D."/>
            <person name="Podicherti R."/>
            <person name="Tsui H.-C.T."/>
            <person name="Winkler M.E."/>
        </authorList>
    </citation>
    <scope>NUCLEOTIDE SEQUENCE</scope>
</reference>
<proteinExistence type="predicted"/>
<protein>
    <submittedName>
        <fullName evidence="1">Uncharacterized protein</fullName>
    </submittedName>
</protein>
<feature type="non-terminal residue" evidence="1">
    <location>
        <position position="29"/>
    </location>
</feature>
<gene>
    <name evidence="1" type="ORF">METZ01_LOCUS259141</name>
</gene>
<organism evidence="1">
    <name type="scientific">marine metagenome</name>
    <dbReference type="NCBI Taxonomy" id="408172"/>
    <lineage>
        <taxon>unclassified sequences</taxon>
        <taxon>metagenomes</taxon>
        <taxon>ecological metagenomes</taxon>
    </lineage>
</organism>
<evidence type="ECO:0000313" key="1">
    <source>
        <dbReference type="EMBL" id="SVC06287.1"/>
    </source>
</evidence>
<name>A0A382J4G9_9ZZZZ</name>
<sequence>MLKLPIMATILKENNTRCELAKGDDLGHT</sequence>
<dbReference type="EMBL" id="UINC01071414">
    <property type="protein sequence ID" value="SVC06287.1"/>
    <property type="molecule type" value="Genomic_DNA"/>
</dbReference>
<dbReference type="AlphaFoldDB" id="A0A382J4G9"/>
<accession>A0A382J4G9</accession>